<name>A0A4Q7LU06_9BURK</name>
<proteinExistence type="predicted"/>
<dbReference type="Proteomes" id="UP000293433">
    <property type="component" value="Unassembled WGS sequence"/>
</dbReference>
<protein>
    <submittedName>
        <fullName evidence="1">PcfJ-like protein</fullName>
    </submittedName>
</protein>
<keyword evidence="2" id="KW-1185">Reference proteome</keyword>
<comment type="caution">
    <text evidence="1">The sequence shown here is derived from an EMBL/GenBank/DDBJ whole genome shotgun (WGS) entry which is preliminary data.</text>
</comment>
<organism evidence="1 2">
    <name type="scientific">Sphaerotilus mobilis</name>
    <dbReference type="NCBI Taxonomy" id="47994"/>
    <lineage>
        <taxon>Bacteria</taxon>
        <taxon>Pseudomonadati</taxon>
        <taxon>Pseudomonadota</taxon>
        <taxon>Betaproteobacteria</taxon>
        <taxon>Burkholderiales</taxon>
        <taxon>Sphaerotilaceae</taxon>
        <taxon>Sphaerotilus</taxon>
    </lineage>
</organism>
<evidence type="ECO:0000313" key="1">
    <source>
        <dbReference type="EMBL" id="RZS57961.1"/>
    </source>
</evidence>
<reference evidence="1 2" key="1">
    <citation type="submission" date="2019-02" db="EMBL/GenBank/DDBJ databases">
        <title>Genomic Encyclopedia of Type Strains, Phase IV (KMG-IV): sequencing the most valuable type-strain genomes for metagenomic binning, comparative biology and taxonomic classification.</title>
        <authorList>
            <person name="Goeker M."/>
        </authorList>
    </citation>
    <scope>NUCLEOTIDE SEQUENCE [LARGE SCALE GENOMIC DNA]</scope>
    <source>
        <strain evidence="1 2">DSM 10617</strain>
    </source>
</reference>
<evidence type="ECO:0000313" key="2">
    <source>
        <dbReference type="Proteomes" id="UP000293433"/>
    </source>
</evidence>
<gene>
    <name evidence="1" type="ORF">EV685_0235</name>
</gene>
<sequence length="487" mass="54559">MRTGASWSKALPADVVLTPLPTRPWVEVVAREQAQRLAIWLSSDMDRLVAALTDWLLRELRRRGGVREMRLAVVRELLPDAGVLALARRVHARDQHVRWTEITAQAWNTAVRHRRRLQAIQAEAPALLPVAASLYAIDGLPLVRPRDAVAAVKTWLSAGGLSPSGWRLLLRGGARLALTVRPHYRGAVHDAVRHHLVTLQSLRLSQPPAREVVRSIWSRDGNVDYRWPEFHEQVRPQGAVYGHVARCYAQVKGKTPVQAQAALREALHEVIGWVHGAKLTRLEKNQRRAGWPLLLASATAWRLQFEQLARAQASWPAPPAWSEEGMAFVPIADEHGLIDEGHRMHHCVADRAAACEARRVLILSIRDGAGRRLATAEYQLTQSLPRSLATMRLSLVLGPLNAAVTPAVRKAAERAIEAMRAWWRRSDPGSRVMLLGCDSDNRLWDLQCMTTSHRELITRPGGWRLTEVDSFRHALGLPGLRRRAIDC</sequence>
<dbReference type="AlphaFoldDB" id="A0A4Q7LU06"/>
<accession>A0A4Q7LU06</accession>
<dbReference type="EMBL" id="SGWV01000007">
    <property type="protein sequence ID" value="RZS57961.1"/>
    <property type="molecule type" value="Genomic_DNA"/>
</dbReference>